<name>A0A8G2BIS7_9PROT</name>
<feature type="domain" description="DUF403" evidence="1">
    <location>
        <begin position="1"/>
        <end position="310"/>
    </location>
</feature>
<proteinExistence type="predicted"/>
<dbReference type="PANTHER" id="PTHR34595:SF7">
    <property type="entry name" value="SLL1039 PROTEIN"/>
    <property type="match status" value="1"/>
</dbReference>
<dbReference type="InterPro" id="IPR007296">
    <property type="entry name" value="DUF403"/>
</dbReference>
<sequence length="317" mass="36079">MLSRYAENVYWLGRYIERAENLARLLDTHGSFARDPRATGDWEAVIRINADEELFFSRNKEATAAAVLYFYLIDPKSPTSTLNSVGYARENARTVRHLISTELWAHLNTFYGEMHELRRRDIGLARLAKVAAFIKTNCQTHTGIAEGTLYRDQAYRFYQLGRHVERADQTSRLLDVKYRQLQSVEEDPGSPIDISQWNALLRSAAGYQAYRRTRPGSMSTSDVARFLMSDSEFPRSICFCLYRIKYDLACLESEHGLELGDEVRETLGRVMEISGQTPTDRIEPAWLHQFADAIQDGLLGLSGALVSRFFGVAEAAE</sequence>
<dbReference type="Proteomes" id="UP000198615">
    <property type="component" value="Unassembled WGS sequence"/>
</dbReference>
<dbReference type="AlphaFoldDB" id="A0A8G2BIS7"/>
<evidence type="ECO:0000313" key="3">
    <source>
        <dbReference type="Proteomes" id="UP000198615"/>
    </source>
</evidence>
<dbReference type="RefSeq" id="WP_028793571.1">
    <property type="nucleotide sequence ID" value="NZ_FNBW01000008.1"/>
</dbReference>
<dbReference type="Pfam" id="PF04168">
    <property type="entry name" value="Alpha-E"/>
    <property type="match status" value="1"/>
</dbReference>
<gene>
    <name evidence="2" type="ORF">SAMN05660686_02846</name>
</gene>
<reference evidence="2 3" key="1">
    <citation type="submission" date="2016-10" db="EMBL/GenBank/DDBJ databases">
        <authorList>
            <person name="Varghese N."/>
            <person name="Submissions S."/>
        </authorList>
    </citation>
    <scope>NUCLEOTIDE SEQUENCE [LARGE SCALE GENOMIC DNA]</scope>
    <source>
        <strain evidence="2 3">DSM 18839</strain>
    </source>
</reference>
<protein>
    <submittedName>
        <fullName evidence="2">Uncharacterized conserved protein, Alpha-E superfamily</fullName>
    </submittedName>
</protein>
<dbReference type="PANTHER" id="PTHR34595">
    <property type="entry name" value="BLR5612 PROTEIN"/>
    <property type="match status" value="1"/>
</dbReference>
<evidence type="ECO:0000259" key="1">
    <source>
        <dbReference type="Pfam" id="PF04168"/>
    </source>
</evidence>
<comment type="caution">
    <text evidence="2">The sequence shown here is derived from an EMBL/GenBank/DDBJ whole genome shotgun (WGS) entry which is preliminary data.</text>
</comment>
<evidence type="ECO:0000313" key="2">
    <source>
        <dbReference type="EMBL" id="SDF94552.1"/>
    </source>
</evidence>
<dbReference type="InterPro" id="IPR051680">
    <property type="entry name" value="ATP-dep_Glu-Cys_Ligase-2"/>
</dbReference>
<dbReference type="OrthoDB" id="9803532at2"/>
<organism evidence="2 3">
    <name type="scientific">Thalassobaculum litoreum DSM 18839</name>
    <dbReference type="NCBI Taxonomy" id="1123362"/>
    <lineage>
        <taxon>Bacteria</taxon>
        <taxon>Pseudomonadati</taxon>
        <taxon>Pseudomonadota</taxon>
        <taxon>Alphaproteobacteria</taxon>
        <taxon>Rhodospirillales</taxon>
        <taxon>Thalassobaculaceae</taxon>
        <taxon>Thalassobaculum</taxon>
    </lineage>
</organism>
<keyword evidence="3" id="KW-1185">Reference proteome</keyword>
<dbReference type="EMBL" id="FNBW01000008">
    <property type="protein sequence ID" value="SDF94552.1"/>
    <property type="molecule type" value="Genomic_DNA"/>
</dbReference>
<accession>A0A8G2BIS7</accession>